<dbReference type="RefSeq" id="WP_185694715.1">
    <property type="nucleotide sequence ID" value="NZ_JACHVA010000138.1"/>
</dbReference>
<reference evidence="1 2" key="1">
    <citation type="submission" date="2020-07" db="EMBL/GenBank/DDBJ databases">
        <authorList>
            <person name="Feng X."/>
        </authorList>
    </citation>
    <scope>NUCLEOTIDE SEQUENCE [LARGE SCALE GENOMIC DNA]</scope>
    <source>
        <strain evidence="1 2">JCM14086</strain>
    </source>
</reference>
<proteinExistence type="predicted"/>
<name>A0A7X1E6H4_9BACT</name>
<dbReference type="AlphaFoldDB" id="A0A7X1E6H4"/>
<accession>A0A7X1E6H4</accession>
<dbReference type="Gene3D" id="2.180.10.10">
    <property type="entry name" value="RHS repeat-associated core"/>
    <property type="match status" value="1"/>
</dbReference>
<evidence type="ECO:0000313" key="1">
    <source>
        <dbReference type="EMBL" id="MBC2604098.1"/>
    </source>
</evidence>
<keyword evidence="2" id="KW-1185">Reference proteome</keyword>
<organism evidence="1 2">
    <name type="scientific">Puniceicoccus vermicola</name>
    <dbReference type="NCBI Taxonomy" id="388746"/>
    <lineage>
        <taxon>Bacteria</taxon>
        <taxon>Pseudomonadati</taxon>
        <taxon>Verrucomicrobiota</taxon>
        <taxon>Opitutia</taxon>
        <taxon>Puniceicoccales</taxon>
        <taxon>Puniceicoccaceae</taxon>
        <taxon>Puniceicoccus</taxon>
    </lineage>
</organism>
<dbReference type="NCBIfam" id="TIGR01643">
    <property type="entry name" value="YD_repeat_2x"/>
    <property type="match status" value="1"/>
</dbReference>
<gene>
    <name evidence="1" type="ORF">H5P30_20130</name>
</gene>
<comment type="caution">
    <text evidence="1">The sequence shown here is derived from an EMBL/GenBank/DDBJ whole genome shotgun (WGS) entry which is preliminary data.</text>
</comment>
<dbReference type="EMBL" id="JACHVA010000138">
    <property type="protein sequence ID" value="MBC2604098.1"/>
    <property type="molecule type" value="Genomic_DNA"/>
</dbReference>
<dbReference type="InterPro" id="IPR006530">
    <property type="entry name" value="YD"/>
</dbReference>
<evidence type="ECO:0008006" key="3">
    <source>
        <dbReference type="Google" id="ProtNLM"/>
    </source>
</evidence>
<evidence type="ECO:0000313" key="2">
    <source>
        <dbReference type="Proteomes" id="UP000525652"/>
    </source>
</evidence>
<protein>
    <recommendedName>
        <fullName evidence="3">RHS repeat protein</fullName>
    </recommendedName>
</protein>
<dbReference type="Proteomes" id="UP000525652">
    <property type="component" value="Unassembled WGS sequence"/>
</dbReference>
<sequence>MTKPKKCVLACVVSDKPINTSARLRTSYSQVAGWAHEYSYNPDGIITAEDYSENCTFQTFEVEIADEGQVFLTYDFNENLISRVSDTTVTTYEWDAANRLITIEVEEERLRWIRIQCGES</sequence>